<keyword evidence="8" id="KW-0472">Membrane</keyword>
<feature type="coiled-coil region" evidence="7">
    <location>
        <begin position="706"/>
        <end position="733"/>
    </location>
</feature>
<accession>A0A6C2YKG2</accession>
<dbReference type="SUPFAM" id="SSF48452">
    <property type="entry name" value="TPR-like"/>
    <property type="match status" value="2"/>
</dbReference>
<keyword evidence="8" id="KW-0812">Transmembrane</keyword>
<keyword evidence="3 10" id="KW-0418">Kinase</keyword>
<feature type="coiled-coil region" evidence="7">
    <location>
        <begin position="509"/>
        <end position="557"/>
    </location>
</feature>
<keyword evidence="1" id="KW-0808">Transferase</keyword>
<dbReference type="SUPFAM" id="SSF56112">
    <property type="entry name" value="Protein kinase-like (PK-like)"/>
    <property type="match status" value="1"/>
</dbReference>
<dbReference type="KEGG" id="tim:GMBLW1_21690"/>
<evidence type="ECO:0000313" key="10">
    <source>
        <dbReference type="EMBL" id="VIP01791.1"/>
    </source>
</evidence>
<dbReference type="GO" id="GO:0004674">
    <property type="term" value="F:protein serine/threonine kinase activity"/>
    <property type="evidence" value="ECO:0007669"/>
    <property type="project" value="UniProtKB-KW"/>
</dbReference>
<keyword evidence="7" id="KW-0175">Coiled coil</keyword>
<feature type="binding site" evidence="6">
    <location>
        <position position="192"/>
    </location>
    <ligand>
        <name>ATP</name>
        <dbReference type="ChEBI" id="CHEBI:30616"/>
    </ligand>
</feature>
<evidence type="ECO:0000256" key="2">
    <source>
        <dbReference type="ARBA" id="ARBA00022741"/>
    </source>
</evidence>
<evidence type="ECO:0000256" key="5">
    <source>
        <dbReference type="PROSITE-ProRule" id="PRU00339"/>
    </source>
</evidence>
<keyword evidence="10" id="KW-0723">Serine/threonine-protein kinase</keyword>
<organism evidence="10">
    <name type="scientific">Tuwongella immobilis</name>
    <dbReference type="NCBI Taxonomy" id="692036"/>
    <lineage>
        <taxon>Bacteria</taxon>
        <taxon>Pseudomonadati</taxon>
        <taxon>Planctomycetota</taxon>
        <taxon>Planctomycetia</taxon>
        <taxon>Gemmatales</taxon>
        <taxon>Gemmataceae</taxon>
        <taxon>Tuwongella</taxon>
    </lineage>
</organism>
<dbReference type="Gene3D" id="1.10.510.10">
    <property type="entry name" value="Transferase(Phosphotransferase) domain 1"/>
    <property type="match status" value="1"/>
</dbReference>
<dbReference type="Gene3D" id="3.30.200.20">
    <property type="entry name" value="Phosphorylase Kinase, domain 1"/>
    <property type="match status" value="1"/>
</dbReference>
<dbReference type="InterPro" id="IPR011990">
    <property type="entry name" value="TPR-like_helical_dom_sf"/>
</dbReference>
<dbReference type="RefSeq" id="WP_162657040.1">
    <property type="nucleotide sequence ID" value="NZ_LR593887.1"/>
</dbReference>
<evidence type="ECO:0000256" key="4">
    <source>
        <dbReference type="ARBA" id="ARBA00022840"/>
    </source>
</evidence>
<evidence type="ECO:0000259" key="9">
    <source>
        <dbReference type="PROSITE" id="PS50011"/>
    </source>
</evidence>
<dbReference type="Proteomes" id="UP000464378">
    <property type="component" value="Chromosome"/>
</dbReference>
<evidence type="ECO:0000256" key="1">
    <source>
        <dbReference type="ARBA" id="ARBA00022679"/>
    </source>
</evidence>
<keyword evidence="4 6" id="KW-0067">ATP-binding</keyword>
<dbReference type="GO" id="GO:0005524">
    <property type="term" value="F:ATP binding"/>
    <property type="evidence" value="ECO:0007669"/>
    <property type="project" value="UniProtKB-UniRule"/>
</dbReference>
<feature type="repeat" description="TPR" evidence="5">
    <location>
        <begin position="1122"/>
        <end position="1155"/>
    </location>
</feature>
<dbReference type="SMART" id="SM00220">
    <property type="entry name" value="S_TKc"/>
    <property type="match status" value="1"/>
</dbReference>
<feature type="transmembrane region" description="Helical" evidence="8">
    <location>
        <begin position="451"/>
        <end position="475"/>
    </location>
</feature>
<dbReference type="InterPro" id="IPR019734">
    <property type="entry name" value="TPR_rpt"/>
</dbReference>
<evidence type="ECO:0000256" key="3">
    <source>
        <dbReference type="ARBA" id="ARBA00022777"/>
    </source>
</evidence>
<dbReference type="PANTHER" id="PTHR43289:SF34">
    <property type="entry name" value="SERINE_THREONINE-PROTEIN KINASE YBDM-RELATED"/>
    <property type="match status" value="1"/>
</dbReference>
<dbReference type="PROSITE" id="PS00108">
    <property type="entry name" value="PROTEIN_KINASE_ST"/>
    <property type="match status" value="1"/>
</dbReference>
<dbReference type="PROSITE" id="PS00107">
    <property type="entry name" value="PROTEIN_KINASE_ATP"/>
    <property type="match status" value="1"/>
</dbReference>
<keyword evidence="11" id="KW-1185">Reference proteome</keyword>
<sequence length="1272" mass="143273">MRSHSVSNSTGETPFDESVVDTSAVQLEGAWRNFFAMRTTSPTDESAPTSPPIGESAIPDWREYLRGSGETRRQCGIRLACIDLERRWQLRQDWLVEQYFASEREWATDPEAITRLIHAEVAAKRARNLHCEVADYAARFPQLPIDQLHDAIESTDAPLIPNYRIEKRLGRGGMGDVYLAFESRLQRPVALKVLRAGINWQHAAQQRFRQEAIAAAKLHHPNIAPVFEADSHQGILYYTMEYCPAGSLMNRVANGGKLAPREATEWIVQACKGVAAAHAAGLIHRDLKPDNVLIGSDGAPKVADFGLVRQLQTDRPLTVEHSLLGSPGYLAPEQASGQAHQAGPPADVYGMGATLYRLVCGRAPFEGTDLLQVLRDVAAIDPIPPRRLAAEIPEELQTILLKALEKSPQARYPRIEAFADDLQRFLDNRPILARPIGPIGRTIKWTRRNPLAAFWLGVSVVTLLVATVVSLRFAWIANEQAALASERALREEQERIAAVTAKQAAEIAQLAEEKQRKAAEQAAESAQQAQIAEKLQRKAAEQARDRLRETLDATLNLDSLINLVKQPELTPEQQQFLGRMLTYYREVAGDQNNDPDVQLRIAEAGLKVGYLESLLGRYRESEIAFTDAISRLEALLPSAVDPTTYRVLLITGYRQRSLIRANQSPKLARLDQQAALGHIAPLGMQPQLSEAFAAVIVDLLTIVAEQHLLDREYDECQQRLRQIEQLIRQQSKTNPNSPNLIIYQAIANSLEGLLLSITKDFQSSQKKHLQAIALLEELSVTDPTDPPIRAALGDSLFQFALSLQQHNRHQEAIDRFSASIRIYQELLRENPLMVDYRYSLANNYIERVTSHLDRGDLQSLQNDLRQARTLVDELRKQSPNRLEYQRLSLRVDAEQWLLRPQVTENSTFMAIDRFWRDHIDPLLAPKASDADQRWQEARAAAQLAIRLREQGKYAQAIEQFTKALKALDESSEKGRNYERGCLYYERGLARADAKQHAAAILDFTDALKVQLPLVANESAEISYRLAVAWSFNDRGLAYEAQQEDELAEQDYREAIRRFQAIVQQSPNADHFRGLGASLCNLGNLLRLDKPAESLEWYTQAVNALTRVYRQNAEDATAAQFLRNAYWGRARAYQAVGNYPAAIEAWDAAISLDTDDEWLTFRQQKAYCLLKLGQADAAIAEISAVSRRPDFWNWHYVEFAWIFSLASQSDPKSAPIRIERGLQLIRMALERGYTNLPNLRNHPDFAPLRAHPQFEAILTQTKAKPTKANNSKK</sequence>
<dbReference type="PANTHER" id="PTHR43289">
    <property type="entry name" value="MITOGEN-ACTIVATED PROTEIN KINASE KINASE KINASE 20-RELATED"/>
    <property type="match status" value="1"/>
</dbReference>
<proteinExistence type="predicted"/>
<dbReference type="PROSITE" id="PS50005">
    <property type="entry name" value="TPR"/>
    <property type="match status" value="2"/>
</dbReference>
<gene>
    <name evidence="10" type="ORF">GMBLW1_21690</name>
</gene>
<dbReference type="EMBL" id="LR593887">
    <property type="protein sequence ID" value="VTR99460.1"/>
    <property type="molecule type" value="Genomic_DNA"/>
</dbReference>
<dbReference type="InterPro" id="IPR011009">
    <property type="entry name" value="Kinase-like_dom_sf"/>
</dbReference>
<dbReference type="Pfam" id="PF00069">
    <property type="entry name" value="Pkinase"/>
    <property type="match status" value="1"/>
</dbReference>
<protein>
    <recommendedName>
        <fullName evidence="9">Protein kinase domain-containing protein</fullName>
    </recommendedName>
</protein>
<feature type="domain" description="Protein kinase" evidence="9">
    <location>
        <begin position="163"/>
        <end position="426"/>
    </location>
</feature>
<dbReference type="SMART" id="SM00028">
    <property type="entry name" value="TPR"/>
    <property type="match status" value="8"/>
</dbReference>
<dbReference type="EMBL" id="LR586016">
    <property type="protein sequence ID" value="VIP01791.1"/>
    <property type="molecule type" value="Genomic_DNA"/>
</dbReference>
<evidence type="ECO:0000313" key="11">
    <source>
        <dbReference type="Proteomes" id="UP000464378"/>
    </source>
</evidence>
<reference evidence="10" key="1">
    <citation type="submission" date="2019-04" db="EMBL/GenBank/DDBJ databases">
        <authorList>
            <consortium name="Science for Life Laboratories"/>
        </authorList>
    </citation>
    <scope>NUCLEOTIDE SEQUENCE</scope>
    <source>
        <strain evidence="10">MBLW1</strain>
    </source>
</reference>
<dbReference type="AlphaFoldDB" id="A0A6C2YKG2"/>
<dbReference type="InterPro" id="IPR008271">
    <property type="entry name" value="Ser/Thr_kinase_AS"/>
</dbReference>
<dbReference type="InterPro" id="IPR017441">
    <property type="entry name" value="Protein_kinase_ATP_BS"/>
</dbReference>
<dbReference type="InterPro" id="IPR000719">
    <property type="entry name" value="Prot_kinase_dom"/>
</dbReference>
<dbReference type="InParanoid" id="A0A6C2YKG2"/>
<name>A0A6C2YKG2_9BACT</name>
<evidence type="ECO:0000256" key="8">
    <source>
        <dbReference type="SAM" id="Phobius"/>
    </source>
</evidence>
<evidence type="ECO:0000256" key="7">
    <source>
        <dbReference type="SAM" id="Coils"/>
    </source>
</evidence>
<keyword evidence="8" id="KW-1133">Transmembrane helix</keyword>
<dbReference type="CDD" id="cd14014">
    <property type="entry name" value="STKc_PknB_like"/>
    <property type="match status" value="1"/>
</dbReference>
<evidence type="ECO:0000256" key="6">
    <source>
        <dbReference type="PROSITE-ProRule" id="PRU10141"/>
    </source>
</evidence>
<dbReference type="Gene3D" id="1.25.40.10">
    <property type="entry name" value="Tetratricopeptide repeat domain"/>
    <property type="match status" value="3"/>
</dbReference>
<dbReference type="PROSITE" id="PS50011">
    <property type="entry name" value="PROTEIN_KINASE_DOM"/>
    <property type="match status" value="1"/>
</dbReference>
<keyword evidence="2 6" id="KW-0547">Nucleotide-binding</keyword>
<feature type="repeat" description="TPR" evidence="5">
    <location>
        <begin position="937"/>
        <end position="970"/>
    </location>
</feature>
<keyword evidence="5" id="KW-0802">TPR repeat</keyword>